<proteinExistence type="predicted"/>
<dbReference type="GO" id="GO:0016740">
    <property type="term" value="F:transferase activity"/>
    <property type="evidence" value="ECO:0007669"/>
    <property type="project" value="UniProtKB-KW"/>
</dbReference>
<name>A0A2X3KXT6_9ENTR</name>
<evidence type="ECO:0000313" key="3">
    <source>
        <dbReference type="Proteomes" id="UP000251197"/>
    </source>
</evidence>
<dbReference type="InterPro" id="IPR041597">
    <property type="entry name" value="Ldt_C"/>
</dbReference>
<sequence length="86" mass="9353">MPIKLTSSVQKVTAQSDVDTTVVDQAIQNRSGMPGSSELSQSRLYKGGLRAAFLLPEIRPATFTQGMFVMLIIHDVMDSTILSLIV</sequence>
<reference evidence="2 3" key="1">
    <citation type="submission" date="2018-06" db="EMBL/GenBank/DDBJ databases">
        <authorList>
            <consortium name="Pathogen Informatics"/>
            <person name="Doyle S."/>
        </authorList>
    </citation>
    <scope>NUCLEOTIDE SEQUENCE [LARGE SCALE GENOMIC DNA]</scope>
    <source>
        <strain evidence="2 3">NCTC12120</strain>
    </source>
</reference>
<dbReference type="EC" id="2.-.-.-" evidence="2"/>
<feature type="domain" description="L,D-transpeptidase C-terminal" evidence="1">
    <location>
        <begin position="1"/>
        <end position="34"/>
    </location>
</feature>
<dbReference type="AlphaFoldDB" id="A0A2X3KXT6"/>
<evidence type="ECO:0000313" key="2">
    <source>
        <dbReference type="EMBL" id="SQC91259.1"/>
    </source>
</evidence>
<dbReference type="EMBL" id="UAVU01000007">
    <property type="protein sequence ID" value="SQC91259.1"/>
    <property type="molecule type" value="Genomic_DNA"/>
</dbReference>
<gene>
    <name evidence="2" type="primary">ybiS_1</name>
    <name evidence="2" type="ORF">NCTC12120_04411</name>
</gene>
<evidence type="ECO:0000259" key="1">
    <source>
        <dbReference type="Pfam" id="PF17969"/>
    </source>
</evidence>
<protein>
    <submittedName>
        <fullName evidence="2">Probable L,D-transpeptidase YbiS</fullName>
        <ecNumber evidence="2">2.-.-.-</ecNumber>
    </submittedName>
</protein>
<organism evidence="2 3">
    <name type="scientific">Cedecea neteri</name>
    <dbReference type="NCBI Taxonomy" id="158822"/>
    <lineage>
        <taxon>Bacteria</taxon>
        <taxon>Pseudomonadati</taxon>
        <taxon>Pseudomonadota</taxon>
        <taxon>Gammaproteobacteria</taxon>
        <taxon>Enterobacterales</taxon>
        <taxon>Enterobacteriaceae</taxon>
        <taxon>Cedecea</taxon>
    </lineage>
</organism>
<keyword evidence="2" id="KW-0808">Transferase</keyword>
<accession>A0A2X3KXT6</accession>
<dbReference type="Proteomes" id="UP000251197">
    <property type="component" value="Unassembled WGS sequence"/>
</dbReference>
<dbReference type="Pfam" id="PF17969">
    <property type="entry name" value="Ldt_C"/>
    <property type="match status" value="1"/>
</dbReference>